<dbReference type="AlphaFoldDB" id="A0A2W5IBK3"/>
<dbReference type="Gene3D" id="1.10.260.130">
    <property type="match status" value="1"/>
</dbReference>
<organism evidence="2 3">
    <name type="scientific">Lawsonella clevelandensis</name>
    <dbReference type="NCBI Taxonomy" id="1528099"/>
    <lineage>
        <taxon>Bacteria</taxon>
        <taxon>Bacillati</taxon>
        <taxon>Actinomycetota</taxon>
        <taxon>Actinomycetes</taxon>
        <taxon>Mycobacteriales</taxon>
        <taxon>Lawsonellaceae</taxon>
        <taxon>Lawsonella</taxon>
    </lineage>
</organism>
<keyword evidence="1" id="KW-0732">Signal</keyword>
<evidence type="ECO:0000256" key="1">
    <source>
        <dbReference type="SAM" id="SignalP"/>
    </source>
</evidence>
<dbReference type="GO" id="GO:0016042">
    <property type="term" value="P:lipid catabolic process"/>
    <property type="evidence" value="ECO:0007669"/>
    <property type="project" value="InterPro"/>
</dbReference>
<protein>
    <recommendedName>
        <fullName evidence="4">Inactive lipase</fullName>
    </recommendedName>
</protein>
<feature type="chain" id="PRO_5015979059" description="Inactive lipase" evidence="1">
    <location>
        <begin position="33"/>
        <end position="479"/>
    </location>
</feature>
<dbReference type="RefSeq" id="WP_303678950.1">
    <property type="nucleotide sequence ID" value="NZ_CAKZIO010000015.1"/>
</dbReference>
<feature type="signal peptide" evidence="1">
    <location>
        <begin position="1"/>
        <end position="32"/>
    </location>
</feature>
<dbReference type="InterPro" id="IPR029058">
    <property type="entry name" value="AB_hydrolase_fold"/>
</dbReference>
<accession>A0A2W5IBK3</accession>
<reference evidence="2 3" key="1">
    <citation type="submission" date="2017-08" db="EMBL/GenBank/DDBJ databases">
        <title>Infants hospitalized years apart are colonized by the same room-sourced microbial strains.</title>
        <authorList>
            <person name="Brooks B."/>
            <person name="Olm M.R."/>
            <person name="Firek B.A."/>
            <person name="Baker R."/>
            <person name="Thomas B.C."/>
            <person name="Morowitz M.J."/>
            <person name="Banfield J.F."/>
        </authorList>
    </citation>
    <scope>NUCLEOTIDE SEQUENCE [LARGE SCALE GENOMIC DNA]</scope>
    <source>
        <strain evidence="2">S2_006_000_R1_57</strain>
    </source>
</reference>
<name>A0A2W5IBK3_9ACTN</name>
<dbReference type="PANTHER" id="PTHR34853:SF1">
    <property type="entry name" value="LIPASE 5"/>
    <property type="match status" value="1"/>
</dbReference>
<evidence type="ECO:0000313" key="3">
    <source>
        <dbReference type="Proteomes" id="UP000248606"/>
    </source>
</evidence>
<proteinExistence type="predicted"/>
<dbReference type="EMBL" id="QFOZ01000011">
    <property type="protein sequence ID" value="PZP88493.1"/>
    <property type="molecule type" value="Genomic_DNA"/>
</dbReference>
<gene>
    <name evidence="2" type="ORF">DI579_06410</name>
</gene>
<dbReference type="PANTHER" id="PTHR34853">
    <property type="match status" value="1"/>
</dbReference>
<comment type="caution">
    <text evidence="2">The sequence shown here is derived from an EMBL/GenBank/DDBJ whole genome shotgun (WGS) entry which is preliminary data.</text>
</comment>
<dbReference type="Gene3D" id="3.40.50.1820">
    <property type="entry name" value="alpha/beta hydrolase"/>
    <property type="match status" value="1"/>
</dbReference>
<dbReference type="InterPro" id="IPR005152">
    <property type="entry name" value="Lipase_secreted"/>
</dbReference>
<dbReference type="Proteomes" id="UP000248606">
    <property type="component" value="Unassembled WGS sequence"/>
</dbReference>
<evidence type="ECO:0000313" key="2">
    <source>
        <dbReference type="EMBL" id="PZP88493.1"/>
    </source>
</evidence>
<sequence length="479" mass="52580">MSYAGRRIGKAALSLCVTTALTVGVGCGVASATSFDAAAQPIDLGQTQVGMTIEQSQYIARQLKPVPLKVTLKKGPRRPIPEWAKSSIKPNPFFDNDAWRYVRKGYKPGQVMRQRKARWVKGYFPIAARGVQYAYVSYDSRGYPMTATATLVIPHHLKPNASVMEYNQFINSSGPNCSVTTQMNQLFSWGMMTSTIQMVGAALALGYPVLLPDGDGANNIYAINRVASHVILDSMRMVHEQHDFPLAKSHFVSLGASHGGMMTGYTAAEQPYYAPDLTAYVNQFVVNEGAPDLIKLAHSFGLYGELQNAPSVYGSFLMSFVVGAAREYPDLLPHLYQWFTPYGKAVVKGNRSICTPLTFAVGPGVPIKNIVKEGFFASQTFKNMLQIAKYSSSFYYPGTPKVPTLLIHGTLDEILFQADQDKALWQRYCKAGSNVVYEQVPGTGHFITPAVSFPRMVIQSVKSLEGNHQTPNCSNPVIL</sequence>
<dbReference type="Pfam" id="PF03583">
    <property type="entry name" value="LIP"/>
    <property type="match status" value="1"/>
</dbReference>
<evidence type="ECO:0008006" key="4">
    <source>
        <dbReference type="Google" id="ProtNLM"/>
    </source>
</evidence>
<dbReference type="PROSITE" id="PS51257">
    <property type="entry name" value="PROKAR_LIPOPROTEIN"/>
    <property type="match status" value="1"/>
</dbReference>
<dbReference type="GO" id="GO:0004806">
    <property type="term" value="F:triacylglycerol lipase activity"/>
    <property type="evidence" value="ECO:0007669"/>
    <property type="project" value="InterPro"/>
</dbReference>
<dbReference type="SUPFAM" id="SSF53474">
    <property type="entry name" value="alpha/beta-Hydrolases"/>
    <property type="match status" value="1"/>
</dbReference>